<proteinExistence type="predicted"/>
<gene>
    <name evidence="1" type="ORF">UFOPK3401_00866</name>
</gene>
<name>A0A6J7DUQ6_9ZZZZ</name>
<dbReference type="AlphaFoldDB" id="A0A6J7DUQ6"/>
<organism evidence="1">
    <name type="scientific">freshwater metagenome</name>
    <dbReference type="NCBI Taxonomy" id="449393"/>
    <lineage>
        <taxon>unclassified sequences</taxon>
        <taxon>metagenomes</taxon>
        <taxon>ecological metagenomes</taxon>
    </lineage>
</organism>
<dbReference type="EMBL" id="CAFBLM010000035">
    <property type="protein sequence ID" value="CAB4872099.1"/>
    <property type="molecule type" value="Genomic_DNA"/>
</dbReference>
<sequence length="100" mass="10733">MPDMSHVGEPIELTRQGFDEPAHDHSLVRVDCHGCTARPTACGDCVVTYLLGSAPQGVELDSDQQVALENLAHAGLVPALKYQIEPEFGHGTGREDQPAQ</sequence>
<protein>
    <submittedName>
        <fullName evidence="1">Unannotated protein</fullName>
    </submittedName>
</protein>
<reference evidence="1" key="1">
    <citation type="submission" date="2020-05" db="EMBL/GenBank/DDBJ databases">
        <authorList>
            <person name="Chiriac C."/>
            <person name="Salcher M."/>
            <person name="Ghai R."/>
            <person name="Kavagutti S V."/>
        </authorList>
    </citation>
    <scope>NUCLEOTIDE SEQUENCE</scope>
</reference>
<evidence type="ECO:0000313" key="1">
    <source>
        <dbReference type="EMBL" id="CAB4872099.1"/>
    </source>
</evidence>
<accession>A0A6J7DUQ6</accession>